<reference evidence="1" key="1">
    <citation type="journal article" date="2015" name="Nature">
        <title>Complex archaea that bridge the gap between prokaryotes and eukaryotes.</title>
        <authorList>
            <person name="Spang A."/>
            <person name="Saw J.H."/>
            <person name="Jorgensen S.L."/>
            <person name="Zaremba-Niedzwiedzka K."/>
            <person name="Martijn J."/>
            <person name="Lind A.E."/>
            <person name="van Eijk R."/>
            <person name="Schleper C."/>
            <person name="Guy L."/>
            <person name="Ettema T.J."/>
        </authorList>
    </citation>
    <scope>NUCLEOTIDE SEQUENCE</scope>
</reference>
<dbReference type="AlphaFoldDB" id="A0A0F9T3C5"/>
<comment type="caution">
    <text evidence="1">The sequence shown here is derived from an EMBL/GenBank/DDBJ whole genome shotgun (WGS) entry which is preliminary data.</text>
</comment>
<sequence length="95" mass="10531">MVGTLLGGLGITCIRNSTVEITQEYAVLITHFSFQPAKLLNKIQASEPRSVERAEFTSTLHALKECMGEHIAKSEKEIVEAFRKNKAARLVLEMG</sequence>
<accession>A0A0F9T3C5</accession>
<protein>
    <submittedName>
        <fullName evidence="1">Uncharacterized protein</fullName>
    </submittedName>
</protein>
<organism evidence="1">
    <name type="scientific">marine sediment metagenome</name>
    <dbReference type="NCBI Taxonomy" id="412755"/>
    <lineage>
        <taxon>unclassified sequences</taxon>
        <taxon>metagenomes</taxon>
        <taxon>ecological metagenomes</taxon>
    </lineage>
</organism>
<name>A0A0F9T3C5_9ZZZZ</name>
<gene>
    <name evidence="1" type="ORF">LCGC14_0702130</name>
</gene>
<dbReference type="EMBL" id="LAZR01001504">
    <property type="protein sequence ID" value="KKN43566.1"/>
    <property type="molecule type" value="Genomic_DNA"/>
</dbReference>
<evidence type="ECO:0000313" key="1">
    <source>
        <dbReference type="EMBL" id="KKN43566.1"/>
    </source>
</evidence>
<proteinExistence type="predicted"/>